<dbReference type="SUPFAM" id="SSF54909">
    <property type="entry name" value="Dimeric alpha+beta barrel"/>
    <property type="match status" value="1"/>
</dbReference>
<protein>
    <recommendedName>
        <fullName evidence="3">ABM domain-containing protein</fullName>
    </recommendedName>
</protein>
<keyword evidence="2" id="KW-1185">Reference proteome</keyword>
<name>A0AAE0IE13_9PEZI</name>
<accession>A0AAE0IE13</accession>
<dbReference type="Proteomes" id="UP001286456">
    <property type="component" value="Unassembled WGS sequence"/>
</dbReference>
<evidence type="ECO:0000313" key="1">
    <source>
        <dbReference type="EMBL" id="KAK3323321.1"/>
    </source>
</evidence>
<dbReference type="AlphaFoldDB" id="A0AAE0IE13"/>
<evidence type="ECO:0000313" key="2">
    <source>
        <dbReference type="Proteomes" id="UP001286456"/>
    </source>
</evidence>
<dbReference type="InterPro" id="IPR011008">
    <property type="entry name" value="Dimeric_a/b-barrel"/>
</dbReference>
<evidence type="ECO:0008006" key="3">
    <source>
        <dbReference type="Google" id="ProtNLM"/>
    </source>
</evidence>
<reference evidence="1" key="2">
    <citation type="submission" date="2023-06" db="EMBL/GenBank/DDBJ databases">
        <authorList>
            <consortium name="Lawrence Berkeley National Laboratory"/>
            <person name="Haridas S."/>
            <person name="Hensen N."/>
            <person name="Bonometti L."/>
            <person name="Westerberg I."/>
            <person name="Brannstrom I.O."/>
            <person name="Guillou S."/>
            <person name="Cros-Aarteil S."/>
            <person name="Calhoun S."/>
            <person name="Kuo A."/>
            <person name="Mondo S."/>
            <person name="Pangilinan J."/>
            <person name="Riley R."/>
            <person name="Labutti K."/>
            <person name="Andreopoulos B."/>
            <person name="Lipzen A."/>
            <person name="Chen C."/>
            <person name="Yanf M."/>
            <person name="Daum C."/>
            <person name="Ng V."/>
            <person name="Clum A."/>
            <person name="Steindorff A."/>
            <person name="Ohm R."/>
            <person name="Martin F."/>
            <person name="Silar P."/>
            <person name="Natvig D."/>
            <person name="Lalanne C."/>
            <person name="Gautier V."/>
            <person name="Ament-Velasquez S.L."/>
            <person name="Kruys A."/>
            <person name="Hutchinson M.I."/>
            <person name="Powell A.J."/>
            <person name="Barry K."/>
            <person name="Miller A.N."/>
            <person name="Grigoriev I.V."/>
            <person name="Debuchy R."/>
            <person name="Gladieux P."/>
            <person name="Thoren M.H."/>
            <person name="Johannesson H."/>
        </authorList>
    </citation>
    <scope>NUCLEOTIDE SEQUENCE</scope>
    <source>
        <strain evidence="1">SMH4131-1</strain>
    </source>
</reference>
<proteinExistence type="predicted"/>
<dbReference type="Gene3D" id="3.30.70.100">
    <property type="match status" value="1"/>
</dbReference>
<sequence length="209" mass="22222">MSQITEFQWIPLKVDAKSSPASTELKALAPEMKARPGLLHTFHGAPIEKPQSREFVHVWDSESAYRNSKTLPVQAQASQLFRQLIDTSESAFAPFRAAVALDRPFAPIAAAPVVSLAFMTLGADVDVAAFDAAWTAATASVEAASKPAGFVAGASGWALEGKVFVVVSGWESVEANEAAHETTKAAFGAIRGFEKTVEVHHTSFSAPPQ</sequence>
<gene>
    <name evidence="1" type="ORF">B0T19DRAFT_201473</name>
</gene>
<dbReference type="EMBL" id="JAUEPO010000004">
    <property type="protein sequence ID" value="KAK3323321.1"/>
    <property type="molecule type" value="Genomic_DNA"/>
</dbReference>
<reference evidence="1" key="1">
    <citation type="journal article" date="2023" name="Mol. Phylogenet. Evol.">
        <title>Genome-scale phylogeny and comparative genomics of the fungal order Sordariales.</title>
        <authorList>
            <person name="Hensen N."/>
            <person name="Bonometti L."/>
            <person name="Westerberg I."/>
            <person name="Brannstrom I.O."/>
            <person name="Guillou S."/>
            <person name="Cros-Aarteil S."/>
            <person name="Calhoun S."/>
            <person name="Haridas S."/>
            <person name="Kuo A."/>
            <person name="Mondo S."/>
            <person name="Pangilinan J."/>
            <person name="Riley R."/>
            <person name="LaButti K."/>
            <person name="Andreopoulos B."/>
            <person name="Lipzen A."/>
            <person name="Chen C."/>
            <person name="Yan M."/>
            <person name="Daum C."/>
            <person name="Ng V."/>
            <person name="Clum A."/>
            <person name="Steindorff A."/>
            <person name="Ohm R.A."/>
            <person name="Martin F."/>
            <person name="Silar P."/>
            <person name="Natvig D.O."/>
            <person name="Lalanne C."/>
            <person name="Gautier V."/>
            <person name="Ament-Velasquez S.L."/>
            <person name="Kruys A."/>
            <person name="Hutchinson M.I."/>
            <person name="Powell A.J."/>
            <person name="Barry K."/>
            <person name="Miller A.N."/>
            <person name="Grigoriev I.V."/>
            <person name="Debuchy R."/>
            <person name="Gladieux P."/>
            <person name="Hiltunen Thoren M."/>
            <person name="Johannesson H."/>
        </authorList>
    </citation>
    <scope>NUCLEOTIDE SEQUENCE</scope>
    <source>
        <strain evidence="1">SMH4131-1</strain>
    </source>
</reference>
<organism evidence="1 2">
    <name type="scientific">Cercophora scortea</name>
    <dbReference type="NCBI Taxonomy" id="314031"/>
    <lineage>
        <taxon>Eukaryota</taxon>
        <taxon>Fungi</taxon>
        <taxon>Dikarya</taxon>
        <taxon>Ascomycota</taxon>
        <taxon>Pezizomycotina</taxon>
        <taxon>Sordariomycetes</taxon>
        <taxon>Sordariomycetidae</taxon>
        <taxon>Sordariales</taxon>
        <taxon>Lasiosphaeriaceae</taxon>
        <taxon>Cercophora</taxon>
    </lineage>
</organism>
<comment type="caution">
    <text evidence="1">The sequence shown here is derived from an EMBL/GenBank/DDBJ whole genome shotgun (WGS) entry which is preliminary data.</text>
</comment>